<dbReference type="Gene3D" id="1.25.40.10">
    <property type="entry name" value="Tetratricopeptide repeat domain"/>
    <property type="match status" value="2"/>
</dbReference>
<evidence type="ECO:0000313" key="1">
    <source>
        <dbReference type="EMBL" id="MCF2514390.1"/>
    </source>
</evidence>
<organism evidence="1 2">
    <name type="scientific">Sphingomonas cremea</name>
    <dbReference type="NCBI Taxonomy" id="2904799"/>
    <lineage>
        <taxon>Bacteria</taxon>
        <taxon>Pseudomonadati</taxon>
        <taxon>Pseudomonadota</taxon>
        <taxon>Alphaproteobacteria</taxon>
        <taxon>Sphingomonadales</taxon>
        <taxon>Sphingomonadaceae</taxon>
        <taxon>Sphingomonas</taxon>
    </lineage>
</organism>
<dbReference type="SUPFAM" id="SSF48452">
    <property type="entry name" value="TPR-like"/>
    <property type="match status" value="1"/>
</dbReference>
<protein>
    <recommendedName>
        <fullName evidence="3">Tetratricopeptide repeat protein</fullName>
    </recommendedName>
</protein>
<reference evidence="1" key="1">
    <citation type="submission" date="2022-01" db="EMBL/GenBank/DDBJ databases">
        <authorList>
            <person name="Jo J.-H."/>
            <person name="Im W.-T."/>
        </authorList>
    </citation>
    <scope>NUCLEOTIDE SEQUENCE</scope>
    <source>
        <strain evidence="1">G124</strain>
    </source>
</reference>
<accession>A0A9X1TWT0</accession>
<sequence length="328" mass="36117">MAFDHETAETIAPVLAIIGQEARLDPNWTCHMLEAVAGQVLPDFHRRQRNNAACNADRISHGERVIANATPAIDDLVQLSHAYAAEECLIEALYRISMAVELQPKNGELLRLKASILERMGRFEEALHAAQQAKELGAEPDAISADIDRINGQHVAHLEAMAEQLLPSIYRQRRSMTVCGAERIRIGMKLASSAEVDVDDLVQLAHACAAEEMLADALYWMGKVIELKPDQGEHLRFKASILERMGRFEGALQVANDARILGSDTESISFDAERIEAQLVCHLAEVSSCLDTAASLPASVKLLCMGRLTFPEFINLIGKIVRAYANKN</sequence>
<dbReference type="AlphaFoldDB" id="A0A9X1TWT0"/>
<dbReference type="RefSeq" id="WP_235066855.1">
    <property type="nucleotide sequence ID" value="NZ_JAKFGM010000001.1"/>
</dbReference>
<comment type="caution">
    <text evidence="1">The sequence shown here is derived from an EMBL/GenBank/DDBJ whole genome shotgun (WGS) entry which is preliminary data.</text>
</comment>
<dbReference type="InterPro" id="IPR019734">
    <property type="entry name" value="TPR_rpt"/>
</dbReference>
<dbReference type="EMBL" id="JAKFGM010000001">
    <property type="protein sequence ID" value="MCF2514390.1"/>
    <property type="molecule type" value="Genomic_DNA"/>
</dbReference>
<evidence type="ECO:0000313" key="2">
    <source>
        <dbReference type="Proteomes" id="UP001139410"/>
    </source>
</evidence>
<keyword evidence="2" id="KW-1185">Reference proteome</keyword>
<dbReference type="InterPro" id="IPR011990">
    <property type="entry name" value="TPR-like_helical_dom_sf"/>
</dbReference>
<dbReference type="SMART" id="SM00028">
    <property type="entry name" value="TPR"/>
    <property type="match status" value="4"/>
</dbReference>
<dbReference type="Proteomes" id="UP001139410">
    <property type="component" value="Unassembled WGS sequence"/>
</dbReference>
<gene>
    <name evidence="1" type="ORF">LVY65_04820</name>
</gene>
<name>A0A9X1TWT0_9SPHN</name>
<proteinExistence type="predicted"/>
<evidence type="ECO:0008006" key="3">
    <source>
        <dbReference type="Google" id="ProtNLM"/>
    </source>
</evidence>